<gene>
    <name evidence="4" type="ORF">FY550_15980</name>
</gene>
<evidence type="ECO:0000256" key="1">
    <source>
        <dbReference type="ARBA" id="ARBA00004196"/>
    </source>
</evidence>
<dbReference type="STRING" id="657387.BH688_12180"/>
<comment type="similarity">
    <text evidence="2">Belongs to the bacterial solute-binding protein 2 family.</text>
</comment>
<dbReference type="SUPFAM" id="SSF53822">
    <property type="entry name" value="Periplasmic binding protein-like I"/>
    <property type="match status" value="1"/>
</dbReference>
<dbReference type="AlphaFoldDB" id="A0A1S1NTG9"/>
<evidence type="ECO:0000313" key="5">
    <source>
        <dbReference type="Proteomes" id="UP000322553"/>
    </source>
</evidence>
<dbReference type="Pfam" id="PF13407">
    <property type="entry name" value="Peripla_BP_4"/>
    <property type="match status" value="1"/>
</dbReference>
<evidence type="ECO:0000256" key="3">
    <source>
        <dbReference type="ARBA" id="ARBA00022729"/>
    </source>
</evidence>
<dbReference type="GO" id="GO:0030246">
    <property type="term" value="F:carbohydrate binding"/>
    <property type="evidence" value="ECO:0007669"/>
    <property type="project" value="UniProtKB-ARBA"/>
</dbReference>
<accession>A0A1S1NTG9</accession>
<proteinExistence type="inferred from homology"/>
<dbReference type="GO" id="GO:0030313">
    <property type="term" value="C:cell envelope"/>
    <property type="evidence" value="ECO:0007669"/>
    <property type="project" value="UniProtKB-SubCell"/>
</dbReference>
<keyword evidence="5" id="KW-1185">Reference proteome</keyword>
<reference evidence="4 5" key="1">
    <citation type="submission" date="2019-08" db="EMBL/GenBank/DDBJ databases">
        <title>Complete genome sequence of Kushneria sp. YCWA18, a halophilic phosphate-solubilizing bacterium isolated from Daqiao saltern in China.</title>
        <authorList>
            <person name="Du G.-X."/>
            <person name="Qu L.-Y."/>
        </authorList>
    </citation>
    <scope>NUCLEOTIDE SEQUENCE [LARGE SCALE GENOMIC DNA]</scope>
    <source>
        <strain evidence="4 5">YCWA18</strain>
    </source>
</reference>
<dbReference type="KEGG" id="kuy:FY550_15980"/>
<keyword evidence="3" id="KW-0732">Signal</keyword>
<evidence type="ECO:0000256" key="2">
    <source>
        <dbReference type="ARBA" id="ARBA00007639"/>
    </source>
</evidence>
<dbReference type="OrthoDB" id="9805127at2"/>
<sequence length="364" mass="39176">MRRRDFLVGAAGTIGASWLMGSIGSLAWAETDASCFRPWDDQTRMISWPKKNPPYNIALSNSYIGNEWRSEMVKIARLYSERDAVKPLIKKLTISSAGNDVNAQIAQINQMILSGVDAIVLNAASPTGLNSTIDRAVNAGILVVSFDNVVTTPKAVTVNQDQFEMGRRWAEFIVKQIGDSGNVLMVRGVAGTFVDNERYKGGRSVFDKHPQIRTTDVYGNWDNGTAQKVTADALASSSGFDAVWSEGGESGIVRAFKQAGAKVPPIGGEGVNGFRQQAAQDGFPILSIGQSAALSAMSIKVALQMLQGEQMPQAISVPFNEVASANLKEGVNYFSNVPDSFYAAISIPACDLNFDAQAILNQQI</sequence>
<dbReference type="PROSITE" id="PS51318">
    <property type="entry name" value="TAT"/>
    <property type="match status" value="1"/>
</dbReference>
<dbReference type="Gene3D" id="3.40.50.2300">
    <property type="match status" value="2"/>
</dbReference>
<name>A0A1S1NTG9_9GAMM</name>
<dbReference type="CDD" id="cd19998">
    <property type="entry name" value="PBP1_ABC_sugar_binding-like"/>
    <property type="match status" value="1"/>
</dbReference>
<dbReference type="InterPro" id="IPR006311">
    <property type="entry name" value="TAT_signal"/>
</dbReference>
<dbReference type="GO" id="GO:0055085">
    <property type="term" value="P:transmembrane transport"/>
    <property type="evidence" value="ECO:0007669"/>
    <property type="project" value="UniProtKB-ARBA"/>
</dbReference>
<protein>
    <submittedName>
        <fullName evidence="4">ABC transporter substrate-binding protein</fullName>
    </submittedName>
</protein>
<dbReference type="Proteomes" id="UP000322553">
    <property type="component" value="Chromosome"/>
</dbReference>
<evidence type="ECO:0000313" key="4">
    <source>
        <dbReference type="EMBL" id="QEL12490.1"/>
    </source>
</evidence>
<comment type="subcellular location">
    <subcellularLocation>
        <location evidence="1">Cell envelope</location>
    </subcellularLocation>
</comment>
<dbReference type="EMBL" id="CP043420">
    <property type="protein sequence ID" value="QEL12490.1"/>
    <property type="molecule type" value="Genomic_DNA"/>
</dbReference>
<dbReference type="InterPro" id="IPR028082">
    <property type="entry name" value="Peripla_BP_I"/>
</dbReference>
<dbReference type="InterPro" id="IPR025997">
    <property type="entry name" value="SBP_2_dom"/>
</dbReference>
<dbReference type="PANTHER" id="PTHR46847:SF1">
    <property type="entry name" value="D-ALLOSE-BINDING PERIPLASMIC PROTEIN-RELATED"/>
    <property type="match status" value="1"/>
</dbReference>
<organism evidence="4 5">
    <name type="scientific">Kushneria phosphatilytica</name>
    <dbReference type="NCBI Taxonomy" id="657387"/>
    <lineage>
        <taxon>Bacteria</taxon>
        <taxon>Pseudomonadati</taxon>
        <taxon>Pseudomonadota</taxon>
        <taxon>Gammaproteobacteria</taxon>
        <taxon>Oceanospirillales</taxon>
        <taxon>Halomonadaceae</taxon>
        <taxon>Kushneria</taxon>
    </lineage>
</organism>
<dbReference type="PANTHER" id="PTHR46847">
    <property type="entry name" value="D-ALLOSE-BINDING PERIPLASMIC PROTEIN-RELATED"/>
    <property type="match status" value="1"/>
</dbReference>